<sequence length="499" mass="56381">MFKANILVLLSFLNFADSQNWIRSGYWCSESGFPVSHINSRLFTHLVCAFAYINSSNYEIYIKASDEPYISTFTETVTSKNPSAKTLLSIWAGEANSVLEEDSSMFFDMINQSSHRTSFIKSSIMAARRHGFMGLDLSYVLPTTPANKANMGSFFYEWREATNSEPRKYNTPPLILTMGAMYSPVRDSLSYPVDDIKRNFDWVHMRSFDYHRSSKYRFTGAHAALYDPSSNLNTDYGIHEWIRLGLPAKKLVIGLPYHGFAWTLVNSDDYAIGAPAKGKALTKDGSVSYTYIKWQLNYYGVKPLFNSTYVVNYCKIGSSWIGFDDAEAIKTKISYAKEKGLLGYNVFQIPHDDADWILSTTAKEMPNAILILKACSLRILMTSFKAQEEGKNQENKQQLWVIVLSTTLAAMILVSATICFLKRKSIILKGKAVWSKRNKYTNQQGFTFAQIAAATDNFSSENKLGEGGFGPVYKVICPFMSISSKAKVPTRNAKYRSRR</sequence>
<dbReference type="CDD" id="cd02879">
    <property type="entry name" value="GH18_plant_chitinase_class_V"/>
    <property type="match status" value="1"/>
</dbReference>
<feature type="signal peptide" evidence="2">
    <location>
        <begin position="1"/>
        <end position="18"/>
    </location>
</feature>
<dbReference type="SUPFAM" id="SSF54556">
    <property type="entry name" value="Chitinase insertion domain"/>
    <property type="match status" value="1"/>
</dbReference>
<dbReference type="GO" id="GO:0006032">
    <property type="term" value="P:chitin catabolic process"/>
    <property type="evidence" value="ECO:0007669"/>
    <property type="project" value="TreeGrafter"/>
</dbReference>
<dbReference type="SUPFAM" id="SSF51445">
    <property type="entry name" value="(Trans)glycosidases"/>
    <property type="match status" value="1"/>
</dbReference>
<dbReference type="InterPro" id="IPR017853">
    <property type="entry name" value="GH"/>
</dbReference>
<dbReference type="Pfam" id="PF00704">
    <property type="entry name" value="Glyco_hydro_18"/>
    <property type="match status" value="1"/>
</dbReference>
<name>A0A2G9FX60_9LAMI</name>
<comment type="caution">
    <text evidence="4">The sequence shown here is derived from an EMBL/GenBank/DDBJ whole genome shotgun (WGS) entry which is preliminary data.</text>
</comment>
<evidence type="ECO:0000313" key="4">
    <source>
        <dbReference type="EMBL" id="PIM97645.1"/>
    </source>
</evidence>
<keyword evidence="1" id="KW-1133">Transmembrane helix</keyword>
<dbReference type="Gene3D" id="3.10.50.10">
    <property type="match status" value="1"/>
</dbReference>
<feature type="transmembrane region" description="Helical" evidence="1">
    <location>
        <begin position="399"/>
        <end position="421"/>
    </location>
</feature>
<keyword evidence="1" id="KW-0812">Transmembrane</keyword>
<reference evidence="5" key="1">
    <citation type="journal article" date="2018" name="Gigascience">
        <title>Genome assembly of the Pink Ipe (Handroanthus impetiginosus, Bignoniaceae), a highly valued, ecologically keystone Neotropical timber forest tree.</title>
        <authorList>
            <person name="Silva-Junior O.B."/>
            <person name="Grattapaglia D."/>
            <person name="Novaes E."/>
            <person name="Collevatti R.G."/>
        </authorList>
    </citation>
    <scope>NUCLEOTIDE SEQUENCE [LARGE SCALE GENOMIC DNA]</scope>
    <source>
        <strain evidence="5">cv. UFG-1</strain>
    </source>
</reference>
<feature type="domain" description="GH18" evidence="3">
    <location>
        <begin position="21"/>
        <end position="368"/>
    </location>
</feature>
<dbReference type="PANTHER" id="PTHR11177">
    <property type="entry name" value="CHITINASE"/>
    <property type="match status" value="1"/>
</dbReference>
<gene>
    <name evidence="4" type="ORF">CDL12_29884</name>
</gene>
<dbReference type="InterPro" id="IPR050314">
    <property type="entry name" value="Glycosyl_Hydrlase_18"/>
</dbReference>
<proteinExistence type="predicted"/>
<feature type="chain" id="PRO_5013950258" evidence="2">
    <location>
        <begin position="19"/>
        <end position="499"/>
    </location>
</feature>
<dbReference type="Proteomes" id="UP000231279">
    <property type="component" value="Unassembled WGS sequence"/>
</dbReference>
<accession>A0A2G9FX60</accession>
<keyword evidence="2" id="KW-0732">Signal</keyword>
<evidence type="ECO:0000313" key="5">
    <source>
        <dbReference type="Proteomes" id="UP000231279"/>
    </source>
</evidence>
<evidence type="ECO:0000256" key="2">
    <source>
        <dbReference type="SAM" id="SignalP"/>
    </source>
</evidence>
<dbReference type="GO" id="GO:0005975">
    <property type="term" value="P:carbohydrate metabolic process"/>
    <property type="evidence" value="ECO:0007669"/>
    <property type="project" value="InterPro"/>
</dbReference>
<keyword evidence="5" id="KW-1185">Reference proteome</keyword>
<evidence type="ECO:0000256" key="1">
    <source>
        <dbReference type="SAM" id="Phobius"/>
    </source>
</evidence>
<dbReference type="EMBL" id="NKXS01009332">
    <property type="protein sequence ID" value="PIM97645.1"/>
    <property type="molecule type" value="Genomic_DNA"/>
</dbReference>
<dbReference type="InterPro" id="IPR011583">
    <property type="entry name" value="Chitinase_II/V-like_cat"/>
</dbReference>
<dbReference type="PANTHER" id="PTHR11177:SF369">
    <property type="entry name" value="CLASS V CHITINASE-LIKE"/>
    <property type="match status" value="1"/>
</dbReference>
<dbReference type="OrthoDB" id="73875at2759"/>
<evidence type="ECO:0000259" key="3">
    <source>
        <dbReference type="PROSITE" id="PS51910"/>
    </source>
</evidence>
<dbReference type="GO" id="GO:0005576">
    <property type="term" value="C:extracellular region"/>
    <property type="evidence" value="ECO:0007669"/>
    <property type="project" value="TreeGrafter"/>
</dbReference>
<dbReference type="InterPro" id="IPR029070">
    <property type="entry name" value="Chitinase_insertion_sf"/>
</dbReference>
<organism evidence="4 5">
    <name type="scientific">Handroanthus impetiginosus</name>
    <dbReference type="NCBI Taxonomy" id="429701"/>
    <lineage>
        <taxon>Eukaryota</taxon>
        <taxon>Viridiplantae</taxon>
        <taxon>Streptophyta</taxon>
        <taxon>Embryophyta</taxon>
        <taxon>Tracheophyta</taxon>
        <taxon>Spermatophyta</taxon>
        <taxon>Magnoliopsida</taxon>
        <taxon>eudicotyledons</taxon>
        <taxon>Gunneridae</taxon>
        <taxon>Pentapetalae</taxon>
        <taxon>asterids</taxon>
        <taxon>lamiids</taxon>
        <taxon>Lamiales</taxon>
        <taxon>Bignoniaceae</taxon>
        <taxon>Crescentiina</taxon>
        <taxon>Tabebuia alliance</taxon>
        <taxon>Handroanthus</taxon>
    </lineage>
</organism>
<dbReference type="Gene3D" id="3.20.20.80">
    <property type="entry name" value="Glycosidases"/>
    <property type="match status" value="1"/>
</dbReference>
<dbReference type="AlphaFoldDB" id="A0A2G9FX60"/>
<protein>
    <submittedName>
        <fullName evidence="4">Chitinase</fullName>
    </submittedName>
</protein>
<dbReference type="GO" id="GO:0008061">
    <property type="term" value="F:chitin binding"/>
    <property type="evidence" value="ECO:0007669"/>
    <property type="project" value="InterPro"/>
</dbReference>
<dbReference type="FunFam" id="3.10.50.10:FF:000015">
    <property type="entry name" value="Chitotriosidase-1"/>
    <property type="match status" value="1"/>
</dbReference>
<dbReference type="STRING" id="429701.A0A2G9FX60"/>
<dbReference type="InterPro" id="IPR011009">
    <property type="entry name" value="Kinase-like_dom_sf"/>
</dbReference>
<dbReference type="GO" id="GO:0004568">
    <property type="term" value="F:chitinase activity"/>
    <property type="evidence" value="ECO:0007669"/>
    <property type="project" value="TreeGrafter"/>
</dbReference>
<dbReference type="SUPFAM" id="SSF56112">
    <property type="entry name" value="Protein kinase-like (PK-like)"/>
    <property type="match status" value="1"/>
</dbReference>
<dbReference type="PROSITE" id="PS51910">
    <property type="entry name" value="GH18_2"/>
    <property type="match status" value="1"/>
</dbReference>
<dbReference type="Gene3D" id="3.30.200.20">
    <property type="entry name" value="Phosphorylase Kinase, domain 1"/>
    <property type="match status" value="1"/>
</dbReference>
<dbReference type="SMART" id="SM00636">
    <property type="entry name" value="Glyco_18"/>
    <property type="match status" value="1"/>
</dbReference>
<keyword evidence="1" id="KW-0472">Membrane</keyword>
<dbReference type="InterPro" id="IPR001223">
    <property type="entry name" value="Glyco_hydro18_cat"/>
</dbReference>